<evidence type="ECO:0000259" key="2">
    <source>
        <dbReference type="Pfam" id="PF02481"/>
    </source>
</evidence>
<dbReference type="SUPFAM" id="SSF102405">
    <property type="entry name" value="MCP/YpsA-like"/>
    <property type="match status" value="1"/>
</dbReference>
<accession>A0ABS8D6S5</accession>
<comment type="caution">
    <text evidence="4">The sequence shown here is derived from an EMBL/GenBank/DDBJ whole genome shotgun (WGS) entry which is preliminary data.</text>
</comment>
<feature type="domain" description="DprA winged helix" evidence="3">
    <location>
        <begin position="309"/>
        <end position="351"/>
    </location>
</feature>
<dbReference type="Proteomes" id="UP001165395">
    <property type="component" value="Unassembled WGS sequence"/>
</dbReference>
<dbReference type="EMBL" id="JAJBZT010000005">
    <property type="protein sequence ID" value="MCB6183909.1"/>
    <property type="molecule type" value="Genomic_DNA"/>
</dbReference>
<name>A0ABS8D6S5_9NEIS</name>
<dbReference type="PANTHER" id="PTHR43022">
    <property type="entry name" value="PROTEIN SMF"/>
    <property type="match status" value="1"/>
</dbReference>
<evidence type="ECO:0000259" key="3">
    <source>
        <dbReference type="Pfam" id="PF17782"/>
    </source>
</evidence>
<protein>
    <submittedName>
        <fullName evidence="4">DNA-processing protein DprA</fullName>
    </submittedName>
</protein>
<evidence type="ECO:0000313" key="4">
    <source>
        <dbReference type="EMBL" id="MCB6183909.1"/>
    </source>
</evidence>
<proteinExistence type="inferred from homology"/>
<feature type="domain" description="Smf/DprA SLOG" evidence="2">
    <location>
        <begin position="77"/>
        <end position="285"/>
    </location>
</feature>
<dbReference type="NCBIfam" id="TIGR00732">
    <property type="entry name" value="dprA"/>
    <property type="match status" value="1"/>
</dbReference>
<dbReference type="InterPro" id="IPR057666">
    <property type="entry name" value="DrpA_SLOG"/>
</dbReference>
<keyword evidence="5" id="KW-1185">Reference proteome</keyword>
<dbReference type="InterPro" id="IPR041614">
    <property type="entry name" value="DprA_WH"/>
</dbReference>
<dbReference type="Pfam" id="PF02481">
    <property type="entry name" value="DNA_processg_A"/>
    <property type="match status" value="1"/>
</dbReference>
<organism evidence="4 5">
    <name type="scientific">Leeia speluncae</name>
    <dbReference type="NCBI Taxonomy" id="2884804"/>
    <lineage>
        <taxon>Bacteria</taxon>
        <taxon>Pseudomonadati</taxon>
        <taxon>Pseudomonadota</taxon>
        <taxon>Betaproteobacteria</taxon>
        <taxon>Neisseriales</taxon>
        <taxon>Leeiaceae</taxon>
        <taxon>Leeia</taxon>
    </lineage>
</organism>
<reference evidence="4" key="1">
    <citation type="submission" date="2021-10" db="EMBL/GenBank/DDBJ databases">
        <title>The complete genome sequence of Leeia sp. TBRC 13508.</title>
        <authorList>
            <person name="Charoenyingcharoen P."/>
            <person name="Yukphan P."/>
        </authorList>
    </citation>
    <scope>NUCLEOTIDE SEQUENCE</scope>
    <source>
        <strain evidence="4">TBRC 13508</strain>
    </source>
</reference>
<dbReference type="Gene3D" id="3.40.50.450">
    <property type="match status" value="1"/>
</dbReference>
<dbReference type="InterPro" id="IPR036388">
    <property type="entry name" value="WH-like_DNA-bd_sf"/>
</dbReference>
<dbReference type="Gene3D" id="1.10.10.10">
    <property type="entry name" value="Winged helix-like DNA-binding domain superfamily/Winged helix DNA-binding domain"/>
    <property type="match status" value="1"/>
</dbReference>
<comment type="similarity">
    <text evidence="1">Belongs to the DprA/Smf family.</text>
</comment>
<dbReference type="PANTHER" id="PTHR43022:SF1">
    <property type="entry name" value="PROTEIN SMF"/>
    <property type="match status" value="1"/>
</dbReference>
<dbReference type="Pfam" id="PF17782">
    <property type="entry name" value="WHD_DprA"/>
    <property type="match status" value="1"/>
</dbReference>
<dbReference type="RefSeq" id="WP_227180691.1">
    <property type="nucleotide sequence ID" value="NZ_JAJBZT010000005.1"/>
</dbReference>
<evidence type="ECO:0000313" key="5">
    <source>
        <dbReference type="Proteomes" id="UP001165395"/>
    </source>
</evidence>
<sequence>MTEQEAWLRLTLTPGLGPAYLLALLKAFKDPAIAVDQTESTLSAVVPKKVAKAIVERQGTDKVDAHLAWLSEPNNSLMTLADADYPPLLLESPAPPPLLFIKGNRALLNQTAIGIVGSRHATSSGIDNARHFSEALSQQKVTVISGLAAGIDTAAHEGGLLGRGSTVAVVGTGLDRVYPAQNRELAHRIAANGAIVSEYPLGSQPLAGHFPQRNRIIAGLSKGCLVVEATLGSGSLITAKEALEQGRDVFAIPGSIHAPQSKGCHYLIKSGAKLVDDVNDILSELAIDLRPAAKTFTSPDSLTQPSFPEGLTFDPVDLDGLSLKSQLPIAELMPLLLQLELEGWVESLPGGRYRRRK</sequence>
<dbReference type="InterPro" id="IPR003488">
    <property type="entry name" value="DprA"/>
</dbReference>
<gene>
    <name evidence="4" type="primary">dprA</name>
    <name evidence="4" type="ORF">LIN78_10175</name>
</gene>
<evidence type="ECO:0000256" key="1">
    <source>
        <dbReference type="ARBA" id="ARBA00006525"/>
    </source>
</evidence>